<dbReference type="AlphaFoldDB" id="A0A6J3LPS5"/>
<keyword evidence="3" id="KW-0808">Transferase</keyword>
<keyword evidence="2" id="KW-0597">Phosphoprotein</keyword>
<evidence type="ECO:0000256" key="1">
    <source>
        <dbReference type="ARBA" id="ARBA00022450"/>
    </source>
</evidence>
<dbReference type="OrthoDB" id="329835at2759"/>
<keyword evidence="1" id="KW-0596">Phosphopantetheine</keyword>
<dbReference type="PANTHER" id="PTHR43775:SF20">
    <property type="entry name" value="HYBRID PKS-NRPS SYNTHETASE APDA"/>
    <property type="match status" value="1"/>
</dbReference>
<evidence type="ECO:0000313" key="5">
    <source>
        <dbReference type="Proteomes" id="UP000504637"/>
    </source>
</evidence>
<dbReference type="RefSeq" id="XP_033454906.1">
    <property type="nucleotide sequence ID" value="XM_033608144.1"/>
</dbReference>
<evidence type="ECO:0000256" key="2">
    <source>
        <dbReference type="ARBA" id="ARBA00022553"/>
    </source>
</evidence>
<dbReference type="InterPro" id="IPR016039">
    <property type="entry name" value="Thiolase-like"/>
</dbReference>
<keyword evidence="5" id="KW-1185">Reference proteome</keyword>
<reference evidence="6" key="2">
    <citation type="submission" date="2020-04" db="EMBL/GenBank/DDBJ databases">
        <authorList>
            <consortium name="NCBI Genome Project"/>
        </authorList>
    </citation>
    <scope>NUCLEOTIDE SEQUENCE</scope>
    <source>
        <strain evidence="6">CBS 342.82</strain>
    </source>
</reference>
<sequence>MDPRNEPIAVIGSGCRFPGGAASPSKLWELLHSPRDVLCDFPEERLNLGAFSHRDGEHHGSTDVCNKSYLIQEDTRHFDASFFNINPAEAEGMDPQQRIALEVAYEAMESAGYALKQMQGSLTSVHLGVMTADYMHIQTRDPETINRYHAVGTANSILSNRVSYVFDLRGPSMTLDTACSSSLAAVHLAVQSLRRGESKLALAMGANLILDPTGYISESKLHMLSPRSRSAMWDASADGYARGEGVAAVMLKPLSDAIRDQDHIECIVRETGMNSDGRTPGITMPSFEAQATLTTIPDWYQPLTGISPPNPPRFT</sequence>
<reference evidence="6" key="3">
    <citation type="submission" date="2025-08" db="UniProtKB">
        <authorList>
            <consortium name="RefSeq"/>
        </authorList>
    </citation>
    <scope>IDENTIFICATION</scope>
    <source>
        <strain evidence="6">CBS 342.82</strain>
    </source>
</reference>
<dbReference type="InterPro" id="IPR018201">
    <property type="entry name" value="Ketoacyl_synth_AS"/>
</dbReference>
<dbReference type="InterPro" id="IPR020841">
    <property type="entry name" value="PKS_Beta-ketoAc_synthase_dom"/>
</dbReference>
<dbReference type="PROSITE" id="PS52004">
    <property type="entry name" value="KS3_2"/>
    <property type="match status" value="1"/>
</dbReference>
<dbReference type="Pfam" id="PF00109">
    <property type="entry name" value="ketoacyl-synt"/>
    <property type="match status" value="1"/>
</dbReference>
<reference evidence="6" key="1">
    <citation type="submission" date="2020-01" db="EMBL/GenBank/DDBJ databases">
        <authorList>
            <consortium name="DOE Joint Genome Institute"/>
            <person name="Haridas S."/>
            <person name="Albert R."/>
            <person name="Binder M."/>
            <person name="Bloem J."/>
            <person name="Labutti K."/>
            <person name="Salamov A."/>
            <person name="Andreopoulos B."/>
            <person name="Baker S.E."/>
            <person name="Barry K."/>
            <person name="Bills G."/>
            <person name="Bluhm B.H."/>
            <person name="Cannon C."/>
            <person name="Castanera R."/>
            <person name="Culley D.E."/>
            <person name="Daum C."/>
            <person name="Ezra D."/>
            <person name="Gonzalez J.B."/>
            <person name="Henrissat B."/>
            <person name="Kuo A."/>
            <person name="Liang C."/>
            <person name="Lipzen A."/>
            <person name="Lutzoni F."/>
            <person name="Magnuson J."/>
            <person name="Mondo S."/>
            <person name="Nolan M."/>
            <person name="Ohm R."/>
            <person name="Pangilinan J."/>
            <person name="Park H.-J."/>
            <person name="Ramirez L."/>
            <person name="Alfaro M."/>
            <person name="Sun H."/>
            <person name="Tritt A."/>
            <person name="Yoshinaga Y."/>
            <person name="Zwiers L.-H."/>
            <person name="Turgeon B.G."/>
            <person name="Goodwin S.B."/>
            <person name="Spatafora J.W."/>
            <person name="Crous P.W."/>
            <person name="Grigoriev I.V."/>
        </authorList>
    </citation>
    <scope>NUCLEOTIDE SEQUENCE</scope>
    <source>
        <strain evidence="6">CBS 342.82</strain>
    </source>
</reference>
<dbReference type="GO" id="GO:0004315">
    <property type="term" value="F:3-oxoacyl-[acyl-carrier-protein] synthase activity"/>
    <property type="evidence" value="ECO:0007669"/>
    <property type="project" value="InterPro"/>
</dbReference>
<accession>A0A6J3LPS5</accession>
<dbReference type="InterPro" id="IPR014030">
    <property type="entry name" value="Ketoacyl_synth_N"/>
</dbReference>
<dbReference type="GO" id="GO:0006633">
    <property type="term" value="P:fatty acid biosynthetic process"/>
    <property type="evidence" value="ECO:0007669"/>
    <property type="project" value="InterPro"/>
</dbReference>
<proteinExistence type="predicted"/>
<evidence type="ECO:0000259" key="4">
    <source>
        <dbReference type="PROSITE" id="PS52004"/>
    </source>
</evidence>
<organism evidence="6">
    <name type="scientific">Dissoconium aciculare CBS 342.82</name>
    <dbReference type="NCBI Taxonomy" id="1314786"/>
    <lineage>
        <taxon>Eukaryota</taxon>
        <taxon>Fungi</taxon>
        <taxon>Dikarya</taxon>
        <taxon>Ascomycota</taxon>
        <taxon>Pezizomycotina</taxon>
        <taxon>Dothideomycetes</taxon>
        <taxon>Dothideomycetidae</taxon>
        <taxon>Mycosphaerellales</taxon>
        <taxon>Dissoconiaceae</taxon>
        <taxon>Dissoconium</taxon>
    </lineage>
</organism>
<dbReference type="GO" id="GO:0004312">
    <property type="term" value="F:fatty acid synthase activity"/>
    <property type="evidence" value="ECO:0007669"/>
    <property type="project" value="TreeGrafter"/>
</dbReference>
<evidence type="ECO:0000313" key="6">
    <source>
        <dbReference type="RefSeq" id="XP_033454906.1"/>
    </source>
</evidence>
<feature type="domain" description="Ketosynthase family 3 (KS3)" evidence="4">
    <location>
        <begin position="5"/>
        <end position="315"/>
    </location>
</feature>
<evidence type="ECO:0000256" key="3">
    <source>
        <dbReference type="ARBA" id="ARBA00022679"/>
    </source>
</evidence>
<dbReference type="SMART" id="SM00825">
    <property type="entry name" value="PKS_KS"/>
    <property type="match status" value="1"/>
</dbReference>
<dbReference type="Gene3D" id="3.40.47.10">
    <property type="match status" value="1"/>
</dbReference>
<dbReference type="GO" id="GO:0044550">
    <property type="term" value="P:secondary metabolite biosynthetic process"/>
    <property type="evidence" value="ECO:0007669"/>
    <property type="project" value="TreeGrafter"/>
</dbReference>
<dbReference type="Proteomes" id="UP000504637">
    <property type="component" value="Unplaced"/>
</dbReference>
<dbReference type="InterPro" id="IPR050091">
    <property type="entry name" value="PKS_NRPS_Biosynth_Enz"/>
</dbReference>
<dbReference type="PROSITE" id="PS00606">
    <property type="entry name" value="KS3_1"/>
    <property type="match status" value="1"/>
</dbReference>
<dbReference type="GeneID" id="54365943"/>
<name>A0A6J3LPS5_9PEZI</name>
<dbReference type="PANTHER" id="PTHR43775">
    <property type="entry name" value="FATTY ACID SYNTHASE"/>
    <property type="match status" value="1"/>
</dbReference>
<gene>
    <name evidence="6" type="ORF">K489DRAFT_414250</name>
</gene>
<protein>
    <submittedName>
        <fullName evidence="6">Ketoacyl-synt-domain-containing protein</fullName>
    </submittedName>
</protein>
<dbReference type="CDD" id="cd00833">
    <property type="entry name" value="PKS"/>
    <property type="match status" value="1"/>
</dbReference>
<dbReference type="SUPFAM" id="SSF53901">
    <property type="entry name" value="Thiolase-like"/>
    <property type="match status" value="1"/>
</dbReference>